<evidence type="ECO:0000313" key="1">
    <source>
        <dbReference type="EMBL" id="CAN83705.1"/>
    </source>
</evidence>
<reference evidence="1" key="1">
    <citation type="journal article" date="2007" name="PLoS ONE">
        <title>The first genome sequence of an elite grapevine cultivar (Pinot noir Vitis vinifera L.): coping with a highly heterozygous genome.</title>
        <authorList>
            <person name="Velasco R."/>
            <person name="Zharkikh A."/>
            <person name="Troggio M."/>
            <person name="Cartwright D.A."/>
            <person name="Cestaro A."/>
            <person name="Pruss D."/>
            <person name="Pindo M."/>
            <person name="FitzGerald L.M."/>
            <person name="Vezzulli S."/>
            <person name="Reid J."/>
            <person name="Malacarne G."/>
            <person name="Iliev D."/>
            <person name="Coppola G."/>
            <person name="Wardell B."/>
            <person name="Micheletti D."/>
            <person name="Macalma T."/>
            <person name="Facci M."/>
            <person name="Mitchell J.T."/>
            <person name="Perazzolli M."/>
            <person name="Eldredge G."/>
            <person name="Gatto P."/>
            <person name="Oyzerski R."/>
            <person name="Moretto M."/>
            <person name="Gutin N."/>
            <person name="Stefanini M."/>
            <person name="Chen Y."/>
            <person name="Segala C."/>
            <person name="Davenport C."/>
            <person name="Dematte L."/>
            <person name="Mraz A."/>
            <person name="Battilana J."/>
            <person name="Stormo K."/>
            <person name="Costa F."/>
            <person name="Tao Q."/>
            <person name="Si-Ammour A."/>
            <person name="Harkins T."/>
            <person name="Lackey A."/>
            <person name="Perbost C."/>
            <person name="Taillon B."/>
            <person name="Stella A."/>
            <person name="Solovyev V."/>
            <person name="Fawcett J.A."/>
            <person name="Sterck L."/>
            <person name="Vandepoele K."/>
            <person name="Grando S.M."/>
            <person name="Toppo S."/>
            <person name="Moser C."/>
            <person name="Lanchbury J."/>
            <person name="Bogden R."/>
            <person name="Skolnick M."/>
            <person name="Sgaramella V."/>
            <person name="Bhatnagar S.K."/>
            <person name="Fontana P."/>
            <person name="Gutin A."/>
            <person name="Van de Peer Y."/>
            <person name="Salamini F."/>
            <person name="Viola R."/>
        </authorList>
    </citation>
    <scope>NUCLEOTIDE SEQUENCE</scope>
</reference>
<accession>A5BY11</accession>
<gene>
    <name evidence="1" type="ORF">VITISV_004175</name>
</gene>
<protein>
    <submittedName>
        <fullName evidence="1">Uncharacterized protein</fullName>
    </submittedName>
</protein>
<sequence>MVPVALWNNIEADFEAAFVVVVEVTEVEVVAVDEEMKTVDFVHVVEIGSTHQNGGSCGPRISAQCVSHLNGELNFYFEKLIFIRLRK</sequence>
<organism evidence="1">
    <name type="scientific">Vitis vinifera</name>
    <name type="common">Grape</name>
    <dbReference type="NCBI Taxonomy" id="29760"/>
    <lineage>
        <taxon>Eukaryota</taxon>
        <taxon>Viridiplantae</taxon>
        <taxon>Streptophyta</taxon>
        <taxon>Embryophyta</taxon>
        <taxon>Tracheophyta</taxon>
        <taxon>Spermatophyta</taxon>
        <taxon>Magnoliopsida</taxon>
        <taxon>eudicotyledons</taxon>
        <taxon>Gunneridae</taxon>
        <taxon>Pentapetalae</taxon>
        <taxon>rosids</taxon>
        <taxon>Vitales</taxon>
        <taxon>Vitaceae</taxon>
        <taxon>Viteae</taxon>
        <taxon>Vitis</taxon>
    </lineage>
</organism>
<proteinExistence type="predicted"/>
<dbReference type="EMBL" id="AM475279">
    <property type="protein sequence ID" value="CAN83705.1"/>
    <property type="molecule type" value="Genomic_DNA"/>
</dbReference>
<dbReference type="AlphaFoldDB" id="A5BY11"/>
<name>A5BY11_VITVI</name>